<dbReference type="VEuPathDB" id="AmoebaDB:ACA1_232630"/>
<dbReference type="InterPro" id="IPR013083">
    <property type="entry name" value="Znf_RING/FYVE/PHD"/>
</dbReference>
<dbReference type="STRING" id="1257118.L8H3C0"/>
<dbReference type="PANTHER" id="PTHR46319:SF3">
    <property type="entry name" value="ZINC FINGER FYVE DOMAIN-CONTAINING PROTEIN"/>
    <property type="match status" value="1"/>
</dbReference>
<dbReference type="SMART" id="SM00064">
    <property type="entry name" value="FYVE"/>
    <property type="match status" value="1"/>
</dbReference>
<evidence type="ECO:0000256" key="1">
    <source>
        <dbReference type="ARBA" id="ARBA00022723"/>
    </source>
</evidence>
<evidence type="ECO:0000256" key="3">
    <source>
        <dbReference type="ARBA" id="ARBA00022833"/>
    </source>
</evidence>
<dbReference type="OrthoDB" id="70570at2759"/>
<dbReference type="InterPro" id="IPR011011">
    <property type="entry name" value="Znf_FYVE_PHD"/>
</dbReference>
<dbReference type="InterPro" id="IPR017455">
    <property type="entry name" value="Znf_FYVE-rel"/>
</dbReference>
<dbReference type="GO" id="GO:0031901">
    <property type="term" value="C:early endosome membrane"/>
    <property type="evidence" value="ECO:0007669"/>
    <property type="project" value="TreeGrafter"/>
</dbReference>
<keyword evidence="1" id="KW-0479">Metal-binding</keyword>
<dbReference type="GeneID" id="14919888"/>
<evidence type="ECO:0000313" key="6">
    <source>
        <dbReference type="EMBL" id="ELR18916.1"/>
    </source>
</evidence>
<evidence type="ECO:0000256" key="2">
    <source>
        <dbReference type="ARBA" id="ARBA00022771"/>
    </source>
</evidence>
<dbReference type="AlphaFoldDB" id="L8H3C0"/>
<dbReference type="PROSITE" id="PS50178">
    <property type="entry name" value="ZF_FYVE"/>
    <property type="match status" value="1"/>
</dbReference>
<dbReference type="Proteomes" id="UP000011083">
    <property type="component" value="Unassembled WGS sequence"/>
</dbReference>
<dbReference type="Gene3D" id="3.30.40.10">
    <property type="entry name" value="Zinc/RING finger domain, C3HC4 (zinc finger)"/>
    <property type="match status" value="1"/>
</dbReference>
<reference evidence="6 7" key="1">
    <citation type="journal article" date="2013" name="Genome Biol.">
        <title>Genome of Acanthamoeba castellanii highlights extensive lateral gene transfer and early evolution of tyrosine kinase signaling.</title>
        <authorList>
            <person name="Clarke M."/>
            <person name="Lohan A.J."/>
            <person name="Liu B."/>
            <person name="Lagkouvardos I."/>
            <person name="Roy S."/>
            <person name="Zafar N."/>
            <person name="Bertelli C."/>
            <person name="Schilde C."/>
            <person name="Kianianmomeni A."/>
            <person name="Burglin T.R."/>
            <person name="Frech C."/>
            <person name="Turcotte B."/>
            <person name="Kopec K.O."/>
            <person name="Synnott J.M."/>
            <person name="Choo C."/>
            <person name="Paponov I."/>
            <person name="Finkler A."/>
            <person name="Soon Heng Tan C."/>
            <person name="Hutchins A.P."/>
            <person name="Weinmeier T."/>
            <person name="Rattei T."/>
            <person name="Chu J.S."/>
            <person name="Gimenez G."/>
            <person name="Irimia M."/>
            <person name="Rigden D.J."/>
            <person name="Fitzpatrick D.A."/>
            <person name="Lorenzo-Morales J."/>
            <person name="Bateman A."/>
            <person name="Chiu C.H."/>
            <person name="Tang P."/>
            <person name="Hegemann P."/>
            <person name="Fromm H."/>
            <person name="Raoult D."/>
            <person name="Greub G."/>
            <person name="Miranda-Saavedra D."/>
            <person name="Chen N."/>
            <person name="Nash P."/>
            <person name="Ginger M.L."/>
            <person name="Horn M."/>
            <person name="Schaap P."/>
            <person name="Caler L."/>
            <person name="Loftus B."/>
        </authorList>
    </citation>
    <scope>NUCLEOTIDE SEQUENCE [LARGE SCALE GENOMIC DNA]</scope>
    <source>
        <strain evidence="6 7">Neff</strain>
    </source>
</reference>
<keyword evidence="3" id="KW-0862">Zinc</keyword>
<evidence type="ECO:0000256" key="4">
    <source>
        <dbReference type="PROSITE-ProRule" id="PRU00091"/>
    </source>
</evidence>
<keyword evidence="2 4" id="KW-0863">Zinc-finger</keyword>
<evidence type="ECO:0000259" key="5">
    <source>
        <dbReference type="PROSITE" id="PS50178"/>
    </source>
</evidence>
<dbReference type="Pfam" id="PF01363">
    <property type="entry name" value="FYVE"/>
    <property type="match status" value="1"/>
</dbReference>
<keyword evidence="7" id="KW-1185">Reference proteome</keyword>
<sequence length="248" mass="26364">MDYYGGGQQAQMQVQWNHQDMRSLKVDEIMVQETNEGVQALQKDLVAVAEMQRMTAELLAETREQVDHVIHDNIHSSDAVTHGAAFTLAEASYTNGAKHMVIGGVVGGVVGGVAGAVIGGAVTHGAGVALTAAGGAALGAAVGAGTGKLIAMDQNRIVEKELQGLTHSRTWIPDDEAPVCMRCSRGFTVTKRRHHCRKCGGVFCGKCCGTKQYLEYEGVKHLKKERVCDGCIMAPAVAAATRKTSKRF</sequence>
<dbReference type="RefSeq" id="XP_004340980.1">
    <property type="nucleotide sequence ID" value="XM_004340932.1"/>
</dbReference>
<dbReference type="GO" id="GO:0016197">
    <property type="term" value="P:endosomal transport"/>
    <property type="evidence" value="ECO:0007669"/>
    <property type="project" value="TreeGrafter"/>
</dbReference>
<protein>
    <submittedName>
        <fullName evidence="6">FYVE zinc finger domain containing protein</fullName>
    </submittedName>
</protein>
<dbReference type="GO" id="GO:0008270">
    <property type="term" value="F:zinc ion binding"/>
    <property type="evidence" value="ECO:0007669"/>
    <property type="project" value="UniProtKB-KW"/>
</dbReference>
<dbReference type="PANTHER" id="PTHR46319">
    <property type="entry name" value="ZINC FINGER FYVE DOMAIN-CONTAINING PROTEIN"/>
    <property type="match status" value="1"/>
</dbReference>
<evidence type="ECO:0000313" key="7">
    <source>
        <dbReference type="Proteomes" id="UP000011083"/>
    </source>
</evidence>
<dbReference type="EMBL" id="KB007939">
    <property type="protein sequence ID" value="ELR18916.1"/>
    <property type="molecule type" value="Genomic_DNA"/>
</dbReference>
<dbReference type="KEGG" id="acan:ACA1_232630"/>
<organism evidence="6 7">
    <name type="scientific">Acanthamoeba castellanii (strain ATCC 30010 / Neff)</name>
    <dbReference type="NCBI Taxonomy" id="1257118"/>
    <lineage>
        <taxon>Eukaryota</taxon>
        <taxon>Amoebozoa</taxon>
        <taxon>Discosea</taxon>
        <taxon>Longamoebia</taxon>
        <taxon>Centramoebida</taxon>
        <taxon>Acanthamoebidae</taxon>
        <taxon>Acanthamoeba</taxon>
    </lineage>
</organism>
<accession>L8H3C0</accession>
<feature type="domain" description="FYVE-type" evidence="5">
    <location>
        <begin position="174"/>
        <end position="231"/>
    </location>
</feature>
<gene>
    <name evidence="6" type="ORF">ACA1_232630</name>
</gene>
<name>L8H3C0_ACACF</name>
<dbReference type="SUPFAM" id="SSF57903">
    <property type="entry name" value="FYVE/PHD zinc finger"/>
    <property type="match status" value="1"/>
</dbReference>
<proteinExistence type="predicted"/>
<dbReference type="InterPro" id="IPR000306">
    <property type="entry name" value="Znf_FYVE"/>
</dbReference>